<organism evidence="7 8">
    <name type="scientific">Skermanella aerolata</name>
    <dbReference type="NCBI Taxonomy" id="393310"/>
    <lineage>
        <taxon>Bacteria</taxon>
        <taxon>Pseudomonadati</taxon>
        <taxon>Pseudomonadota</taxon>
        <taxon>Alphaproteobacteria</taxon>
        <taxon>Rhodospirillales</taxon>
        <taxon>Azospirillaceae</taxon>
        <taxon>Skermanella</taxon>
    </lineage>
</organism>
<dbReference type="GO" id="GO:0015035">
    <property type="term" value="F:protein-disulfide reductase activity"/>
    <property type="evidence" value="ECO:0007669"/>
    <property type="project" value="InterPro"/>
</dbReference>
<dbReference type="Gene3D" id="1.20.1550.10">
    <property type="entry name" value="DsbB-like"/>
    <property type="match status" value="1"/>
</dbReference>
<evidence type="ECO:0000256" key="1">
    <source>
        <dbReference type="ARBA" id="ARBA00004651"/>
    </source>
</evidence>
<evidence type="ECO:0000313" key="7">
    <source>
        <dbReference type="EMBL" id="GEO38932.1"/>
    </source>
</evidence>
<comment type="caution">
    <text evidence="7">The sequence shown here is derived from an EMBL/GenBank/DDBJ whole genome shotgun (WGS) entry which is preliminary data.</text>
</comment>
<evidence type="ECO:0000256" key="4">
    <source>
        <dbReference type="ARBA" id="ARBA00022989"/>
    </source>
</evidence>
<keyword evidence="5 6" id="KW-0472">Membrane</keyword>
<dbReference type="EMBL" id="BJYZ01000013">
    <property type="protein sequence ID" value="GEO38932.1"/>
    <property type="molecule type" value="Genomic_DNA"/>
</dbReference>
<keyword evidence="3 6" id="KW-0812">Transmembrane</keyword>
<accession>A0A512DR09</accession>
<dbReference type="GO" id="GO:0005886">
    <property type="term" value="C:plasma membrane"/>
    <property type="evidence" value="ECO:0007669"/>
    <property type="project" value="UniProtKB-SubCell"/>
</dbReference>
<dbReference type="InterPro" id="IPR023380">
    <property type="entry name" value="DsbB-like_sf"/>
</dbReference>
<keyword evidence="4 6" id="KW-1133">Transmembrane helix</keyword>
<keyword evidence="8" id="KW-1185">Reference proteome</keyword>
<dbReference type="GO" id="GO:0006457">
    <property type="term" value="P:protein folding"/>
    <property type="evidence" value="ECO:0007669"/>
    <property type="project" value="InterPro"/>
</dbReference>
<feature type="transmembrane region" description="Helical" evidence="6">
    <location>
        <begin position="132"/>
        <end position="160"/>
    </location>
</feature>
<evidence type="ECO:0000313" key="8">
    <source>
        <dbReference type="Proteomes" id="UP000321523"/>
    </source>
</evidence>
<reference evidence="7 8" key="1">
    <citation type="submission" date="2019-07" db="EMBL/GenBank/DDBJ databases">
        <title>Whole genome shotgun sequence of Skermanella aerolata NBRC 106429.</title>
        <authorList>
            <person name="Hosoyama A."/>
            <person name="Uohara A."/>
            <person name="Ohji S."/>
            <person name="Ichikawa N."/>
        </authorList>
    </citation>
    <scope>NUCLEOTIDE SEQUENCE [LARGE SCALE GENOMIC DNA]</scope>
    <source>
        <strain evidence="7 8">NBRC 106429</strain>
    </source>
</reference>
<feature type="transmembrane region" description="Helical" evidence="6">
    <location>
        <begin position="12"/>
        <end position="34"/>
    </location>
</feature>
<feature type="transmembrane region" description="Helical" evidence="6">
    <location>
        <begin position="46"/>
        <end position="64"/>
    </location>
</feature>
<evidence type="ECO:0000256" key="3">
    <source>
        <dbReference type="ARBA" id="ARBA00022692"/>
    </source>
</evidence>
<dbReference type="InterPro" id="IPR003752">
    <property type="entry name" value="DiS_bond_form_DsbB/BdbC"/>
</dbReference>
<protein>
    <submittedName>
        <fullName evidence="7">Dihydroneopterin aldolase</fullName>
    </submittedName>
</protein>
<comment type="subcellular location">
    <subcellularLocation>
        <location evidence="1">Cell membrane</location>
        <topology evidence="1">Multi-pass membrane protein</topology>
    </subcellularLocation>
</comment>
<dbReference type="RefSeq" id="WP_052831113.1">
    <property type="nucleotide sequence ID" value="NZ_BJYZ01000013.1"/>
</dbReference>
<name>A0A512DR09_9PROT</name>
<dbReference type="AlphaFoldDB" id="A0A512DR09"/>
<evidence type="ECO:0000256" key="2">
    <source>
        <dbReference type="ARBA" id="ARBA00022475"/>
    </source>
</evidence>
<dbReference type="PANTHER" id="PTHR36570:SF3">
    <property type="entry name" value="DISULFIDE BOND FORMATION PROTEIN B"/>
    <property type="match status" value="1"/>
</dbReference>
<dbReference type="PANTHER" id="PTHR36570">
    <property type="entry name" value="DISULFIDE BOND FORMATION PROTEIN B"/>
    <property type="match status" value="1"/>
</dbReference>
<dbReference type="Pfam" id="PF02600">
    <property type="entry name" value="DsbB"/>
    <property type="match status" value="1"/>
</dbReference>
<keyword evidence="2" id="KW-1003">Cell membrane</keyword>
<gene>
    <name evidence="7" type="ORF">SAE02_30800</name>
</gene>
<dbReference type="OrthoDB" id="9808637at2"/>
<dbReference type="InterPro" id="IPR050183">
    <property type="entry name" value="DsbB"/>
</dbReference>
<feature type="transmembrane region" description="Helical" evidence="6">
    <location>
        <begin position="71"/>
        <end position="94"/>
    </location>
</feature>
<proteinExistence type="predicted"/>
<sequence length="168" mass="17417">MAIADLSTSRISALFLLGASAGSLLAAFFFQYVVGLQPCVLCIWQRWPYAVVIALSIVSLAAATDAHKLRAALLALCGVALLVGGGVAVFHVGVEQHWWTGTSGCGVTATADSIDALRAQIMAAPVVRCDQVAWSLFGISMAGYNILISLVLAAVAFFAARRAFGSAG</sequence>
<dbReference type="SUPFAM" id="SSF158442">
    <property type="entry name" value="DsbB-like"/>
    <property type="match status" value="1"/>
</dbReference>
<evidence type="ECO:0000256" key="5">
    <source>
        <dbReference type="ARBA" id="ARBA00023136"/>
    </source>
</evidence>
<dbReference type="PIRSF" id="PIRSF033913">
    <property type="entry name" value="S-S_format_DsbB"/>
    <property type="match status" value="1"/>
</dbReference>
<dbReference type="InterPro" id="IPR024199">
    <property type="entry name" value="Uncharacterised_DsbB"/>
</dbReference>
<evidence type="ECO:0000256" key="6">
    <source>
        <dbReference type="SAM" id="Phobius"/>
    </source>
</evidence>
<dbReference type="Proteomes" id="UP000321523">
    <property type="component" value="Unassembled WGS sequence"/>
</dbReference>